<dbReference type="OrthoDB" id="5574138at2"/>
<dbReference type="InterPro" id="IPR010982">
    <property type="entry name" value="Lambda_DNA-bd_dom_sf"/>
</dbReference>
<dbReference type="AlphaFoldDB" id="A0A545THD9"/>
<evidence type="ECO:0000313" key="1">
    <source>
        <dbReference type="EMBL" id="TQV76640.1"/>
    </source>
</evidence>
<comment type="caution">
    <text evidence="1">The sequence shown here is derived from an EMBL/GenBank/DDBJ whole genome shotgun (WGS) entry which is preliminary data.</text>
</comment>
<organism evidence="1 2">
    <name type="scientific">Aliikangiella marina</name>
    <dbReference type="NCBI Taxonomy" id="1712262"/>
    <lineage>
        <taxon>Bacteria</taxon>
        <taxon>Pseudomonadati</taxon>
        <taxon>Pseudomonadota</taxon>
        <taxon>Gammaproteobacteria</taxon>
        <taxon>Oceanospirillales</taxon>
        <taxon>Pleioneaceae</taxon>
        <taxon>Aliikangiella</taxon>
    </lineage>
</organism>
<dbReference type="Proteomes" id="UP000317839">
    <property type="component" value="Unassembled WGS sequence"/>
</dbReference>
<evidence type="ECO:0000313" key="2">
    <source>
        <dbReference type="Proteomes" id="UP000317839"/>
    </source>
</evidence>
<sequence>MTIDIPDSEMIKQTRIKAGFSQSQCAELVHVNLRSWQRWESGDRQISGAAWELFLIKIGKRKVHNATRKKV</sequence>
<dbReference type="InterPro" id="IPR001387">
    <property type="entry name" value="Cro/C1-type_HTH"/>
</dbReference>
<dbReference type="CDD" id="cd00093">
    <property type="entry name" value="HTH_XRE"/>
    <property type="match status" value="1"/>
</dbReference>
<dbReference type="SUPFAM" id="SSF47413">
    <property type="entry name" value="lambda repressor-like DNA-binding domains"/>
    <property type="match status" value="1"/>
</dbReference>
<protein>
    <submittedName>
        <fullName evidence="1">XRE family transcriptional regulator</fullName>
    </submittedName>
</protein>
<dbReference type="EMBL" id="VIKR01000001">
    <property type="protein sequence ID" value="TQV76640.1"/>
    <property type="molecule type" value="Genomic_DNA"/>
</dbReference>
<name>A0A545THD9_9GAMM</name>
<proteinExistence type="predicted"/>
<gene>
    <name evidence="1" type="ORF">FLL45_01390</name>
</gene>
<keyword evidence="2" id="KW-1185">Reference proteome</keyword>
<dbReference type="Gene3D" id="1.10.260.40">
    <property type="entry name" value="lambda repressor-like DNA-binding domains"/>
    <property type="match status" value="1"/>
</dbReference>
<reference evidence="1 2" key="1">
    <citation type="submission" date="2019-06" db="EMBL/GenBank/DDBJ databases">
        <title>Draft genome of Aliikangiella marina GYP-15.</title>
        <authorList>
            <person name="Wang G."/>
        </authorList>
    </citation>
    <scope>NUCLEOTIDE SEQUENCE [LARGE SCALE GENOMIC DNA]</scope>
    <source>
        <strain evidence="1 2">GYP-15</strain>
    </source>
</reference>
<accession>A0A545THD9</accession>
<dbReference type="GO" id="GO:0003677">
    <property type="term" value="F:DNA binding"/>
    <property type="evidence" value="ECO:0007669"/>
    <property type="project" value="InterPro"/>
</dbReference>